<dbReference type="InterPro" id="IPR009389">
    <property type="entry name" value="DUF1045"/>
</dbReference>
<comment type="caution">
    <text evidence="1">The sequence shown here is derived from an EMBL/GenBank/DDBJ whole genome shotgun (WGS) entry which is preliminary data.</text>
</comment>
<dbReference type="Gene3D" id="3.90.1140.10">
    <property type="entry name" value="Cyclic phosphodiesterase"/>
    <property type="match status" value="1"/>
</dbReference>
<name>A0A916ZZQ5_9RHOB</name>
<proteinExistence type="predicted"/>
<keyword evidence="2" id="KW-1185">Reference proteome</keyword>
<gene>
    <name evidence="1" type="ORF">GCM10011360_06170</name>
</gene>
<reference evidence="2" key="1">
    <citation type="journal article" date="2019" name="Int. J. Syst. Evol. Microbiol.">
        <title>The Global Catalogue of Microorganisms (GCM) 10K type strain sequencing project: providing services to taxonomists for standard genome sequencing and annotation.</title>
        <authorList>
            <consortium name="The Broad Institute Genomics Platform"/>
            <consortium name="The Broad Institute Genome Sequencing Center for Infectious Disease"/>
            <person name="Wu L."/>
            <person name="Ma J."/>
        </authorList>
    </citation>
    <scope>NUCLEOTIDE SEQUENCE [LARGE SCALE GENOMIC DNA]</scope>
    <source>
        <strain evidence="2">CGMCC 1.12664</strain>
    </source>
</reference>
<accession>A0A916ZZQ5</accession>
<dbReference type="EMBL" id="BMFJ01000001">
    <property type="protein sequence ID" value="GGE20231.1"/>
    <property type="molecule type" value="Genomic_DNA"/>
</dbReference>
<dbReference type="AlphaFoldDB" id="A0A916ZZQ5"/>
<dbReference type="Pfam" id="PF06299">
    <property type="entry name" value="DUF1045"/>
    <property type="match status" value="1"/>
</dbReference>
<dbReference type="NCBIfam" id="TIGR03223">
    <property type="entry name" value="Phn_opern_protn"/>
    <property type="match status" value="1"/>
</dbReference>
<evidence type="ECO:0000313" key="2">
    <source>
        <dbReference type="Proteomes" id="UP000612855"/>
    </source>
</evidence>
<sequence length="227" mass="25064">MTYTRYAIYYAPDPGPLADFGAAWLGWNIATGRAVAHPDIGPLPRPVEEITRTPRKYGLHATIKPPFRLADGTSPEELEAETRRLCGCLRPADLPGLHLARIKQFLALVPQGDTGPLSELAAAVVRGLDRFRAPAGEAELSRRRAAGLSPAQETLLTTWGYPYVMEEFRFHITLSGRLPPEELVQVESRLTPVVTPMLKQPMRVSSLCIAGERTDGRFEILTRLPVT</sequence>
<dbReference type="RefSeq" id="WP_188476157.1">
    <property type="nucleotide sequence ID" value="NZ_BMFJ01000001.1"/>
</dbReference>
<evidence type="ECO:0000313" key="1">
    <source>
        <dbReference type="EMBL" id="GGE20231.1"/>
    </source>
</evidence>
<organism evidence="1 2">
    <name type="scientific">Primorskyibacter flagellatus</name>
    <dbReference type="NCBI Taxonomy" id="1387277"/>
    <lineage>
        <taxon>Bacteria</taxon>
        <taxon>Pseudomonadati</taxon>
        <taxon>Pseudomonadota</taxon>
        <taxon>Alphaproteobacteria</taxon>
        <taxon>Rhodobacterales</taxon>
        <taxon>Roseobacteraceae</taxon>
        <taxon>Primorskyibacter</taxon>
    </lineage>
</organism>
<dbReference type="Proteomes" id="UP000612855">
    <property type="component" value="Unassembled WGS sequence"/>
</dbReference>
<protein>
    <submittedName>
        <fullName evidence="1">Phosphonate metabolism protein</fullName>
    </submittedName>
</protein>
<dbReference type="PIRSF" id="PIRSF033328">
    <property type="entry name" value="Phest_Mll4975"/>
    <property type="match status" value="1"/>
</dbReference>